<keyword evidence="6" id="KW-0614">Plasmid</keyword>
<evidence type="ECO:0000256" key="4">
    <source>
        <dbReference type="PIRSR" id="PIRSR001112-1"/>
    </source>
</evidence>
<feature type="active site" description="Nucleophile" evidence="4">
    <location>
        <position position="176"/>
    </location>
</feature>
<evidence type="ECO:0000313" key="7">
    <source>
        <dbReference type="Proteomes" id="UP000028186"/>
    </source>
</evidence>
<dbReference type="GO" id="GO:0097176">
    <property type="term" value="P:epoxide metabolic process"/>
    <property type="evidence" value="ECO:0007669"/>
    <property type="project" value="TreeGrafter"/>
</dbReference>
<comment type="similarity">
    <text evidence="1">Belongs to the peptidase S33 family.</text>
</comment>
<dbReference type="HOGENOM" id="CLU_019414_0_1_5"/>
<dbReference type="PIRSF" id="PIRSF001112">
    <property type="entry name" value="Epoxide_hydrolase"/>
    <property type="match status" value="1"/>
</dbReference>
<reference evidence="7" key="1">
    <citation type="journal article" date="2014" name="BMC Genomics">
        <title>Genome sequencing of two Neorhizobium galegae strains reveals a noeT gene responsible for the unusual acetylation of the nodulation factors.</title>
        <authorList>
            <person name="Osterman J."/>
            <person name="Marsh J."/>
            <person name="Laine P.K."/>
            <person name="Zeng Z."/>
            <person name="Alatalo E."/>
            <person name="Sullivan J.T."/>
            <person name="Young J.P."/>
            <person name="Thomas-Oates J."/>
            <person name="Paulin L."/>
            <person name="Lindstrom K."/>
        </authorList>
    </citation>
    <scope>NUCLEOTIDE SEQUENCE [LARGE SCALE GENOMIC DNA]</scope>
    <source>
        <strain evidence="7">HAMBI 1141</strain>
        <plasmid evidence="7">II</plasmid>
    </source>
</reference>
<dbReference type="SUPFAM" id="SSF53474">
    <property type="entry name" value="alpha/beta-Hydrolases"/>
    <property type="match status" value="1"/>
</dbReference>
<keyword evidence="3 6" id="KW-0378">Hydrolase</keyword>
<feature type="domain" description="Epoxide hydrolase N-terminal" evidence="5">
    <location>
        <begin position="3"/>
        <end position="107"/>
    </location>
</feature>
<proteinExistence type="inferred from homology"/>
<evidence type="ECO:0000256" key="3">
    <source>
        <dbReference type="ARBA" id="ARBA00022801"/>
    </source>
</evidence>
<dbReference type="KEGG" id="ngl:RG1141_PA12030"/>
<evidence type="ECO:0000256" key="1">
    <source>
        <dbReference type="ARBA" id="ARBA00010088"/>
    </source>
</evidence>
<dbReference type="EMBL" id="HG938356">
    <property type="protein sequence ID" value="CDN58035.1"/>
    <property type="molecule type" value="Genomic_DNA"/>
</dbReference>
<accession>A0A068TKE4</accession>
<dbReference type="InterPro" id="IPR000639">
    <property type="entry name" value="Epox_hydrolase-like"/>
</dbReference>
<organism evidence="6 7">
    <name type="scientific">Neorhizobium galegae bv. officinalis bv. officinalis str. HAMBI 1141</name>
    <dbReference type="NCBI Taxonomy" id="1028801"/>
    <lineage>
        <taxon>Bacteria</taxon>
        <taxon>Pseudomonadati</taxon>
        <taxon>Pseudomonadota</taxon>
        <taxon>Alphaproteobacteria</taxon>
        <taxon>Hyphomicrobiales</taxon>
        <taxon>Rhizobiaceae</taxon>
        <taxon>Rhizobium/Agrobacterium group</taxon>
        <taxon>Neorhizobium</taxon>
    </lineage>
</organism>
<dbReference type="Pfam" id="PF06441">
    <property type="entry name" value="EHN"/>
    <property type="match status" value="1"/>
</dbReference>
<dbReference type="InterPro" id="IPR029058">
    <property type="entry name" value="AB_hydrolase_fold"/>
</dbReference>
<evidence type="ECO:0000259" key="5">
    <source>
        <dbReference type="Pfam" id="PF06441"/>
    </source>
</evidence>
<gene>
    <name evidence="6" type="ORF">RG1141_PA12030</name>
</gene>
<dbReference type="InterPro" id="IPR016292">
    <property type="entry name" value="Epoxide_hydrolase"/>
</dbReference>
<dbReference type="Gene3D" id="3.40.50.1820">
    <property type="entry name" value="alpha/beta hydrolase"/>
    <property type="match status" value="1"/>
</dbReference>
<dbReference type="RefSeq" id="WP_040125341.1">
    <property type="nucleotide sequence ID" value="NZ_HG938356.1"/>
</dbReference>
<geneLocation type="plasmid" evidence="7">
    <name>II</name>
</geneLocation>
<dbReference type="Proteomes" id="UP000028186">
    <property type="component" value="Plasmid pHAMBI1141a"/>
</dbReference>
<name>A0A068TKE4_NEOGA</name>
<dbReference type="PANTHER" id="PTHR21661">
    <property type="entry name" value="EPOXIDE HYDROLASE 1-RELATED"/>
    <property type="match status" value="1"/>
</dbReference>
<dbReference type="PATRIC" id="fig|1028801.3.peg.5817"/>
<dbReference type="GO" id="GO:0004301">
    <property type="term" value="F:epoxide hydrolase activity"/>
    <property type="evidence" value="ECO:0007669"/>
    <property type="project" value="TreeGrafter"/>
</dbReference>
<dbReference type="AlphaFoldDB" id="A0A068TKE4"/>
<protein>
    <submittedName>
        <fullName evidence="6">Epoxide hydrolase domain protein</fullName>
    </submittedName>
</protein>
<keyword evidence="2" id="KW-0058">Aromatic hydrocarbons catabolism</keyword>
<dbReference type="eggNOG" id="COG0596">
    <property type="taxonomic scope" value="Bacteria"/>
</dbReference>
<feature type="active site" description="Proton donor" evidence="4">
    <location>
        <position position="301"/>
    </location>
</feature>
<evidence type="ECO:0000313" key="6">
    <source>
        <dbReference type="EMBL" id="CDN58035.1"/>
    </source>
</evidence>
<dbReference type="PANTHER" id="PTHR21661:SF35">
    <property type="entry name" value="EPOXIDE HYDROLASE"/>
    <property type="match status" value="1"/>
</dbReference>
<feature type="active site" description="Proton acceptor" evidence="4">
    <location>
        <position position="357"/>
    </location>
</feature>
<dbReference type="InterPro" id="IPR010497">
    <property type="entry name" value="Epoxide_hydro_N"/>
</dbReference>
<evidence type="ECO:0000256" key="2">
    <source>
        <dbReference type="ARBA" id="ARBA00022797"/>
    </source>
</evidence>
<dbReference type="PRINTS" id="PR00412">
    <property type="entry name" value="EPOXHYDRLASE"/>
</dbReference>
<sequence length="380" mass="43426">MATPFKVDWSDEAFDALKARVRSYRLPDQPDDSDWSYGCDPQTLRELCAYWVDRYDVDAMVRDLNCFPQFTMEIDGLRLHFVHVRGEAEGKRPLLLIHGWPGSTYEFWPAVEALAFPSRNGGRAEDAFDLVVPSLPGYGFSAKPNQPISPRRIGALFNALMREVLGYDRYLVHGTDWGVVIGPWMALDQANSIRGLHIDYLGTVPEDAPQDDTERRWMQQFADYEKRLGAYSHLQSTRVQSLAYAMHNNPVAQAAWLLERFHDWADLGERSIIDVFGHDRLITSIMLYVMTDTFATSTWIYTASEREKSKMLPKGRRIEVPTGYASWPDPRHPAPPRSLVERTCNLVHWSEQPRGGHFPPTEQPEAFVADLRAWVRGIAA</sequence>